<dbReference type="OrthoDB" id="370541at2"/>
<reference evidence="3 4" key="1">
    <citation type="submission" date="2019-03" db="EMBL/GenBank/DDBJ databases">
        <title>Paracraurococcus aquatilis NE82 genome sequence.</title>
        <authorList>
            <person name="Zhao Y."/>
            <person name="Du Z."/>
        </authorList>
    </citation>
    <scope>NUCLEOTIDE SEQUENCE [LARGE SCALE GENOMIC DNA]</scope>
    <source>
        <strain evidence="3 4">NE82</strain>
    </source>
</reference>
<evidence type="ECO:0000259" key="2">
    <source>
        <dbReference type="PROSITE" id="PS51782"/>
    </source>
</evidence>
<accession>A0A4R4DX94</accession>
<keyword evidence="4" id="KW-1185">Reference proteome</keyword>
<evidence type="ECO:0000259" key="1">
    <source>
        <dbReference type="PROSITE" id="PS50914"/>
    </source>
</evidence>
<feature type="domain" description="BON" evidence="1">
    <location>
        <begin position="15"/>
        <end position="83"/>
    </location>
</feature>
<dbReference type="CDD" id="cd00118">
    <property type="entry name" value="LysM"/>
    <property type="match status" value="1"/>
</dbReference>
<dbReference type="PROSITE" id="PS50914">
    <property type="entry name" value="BON"/>
    <property type="match status" value="1"/>
</dbReference>
<organism evidence="3 4">
    <name type="scientific">Roseicella aquatilis</name>
    <dbReference type="NCBI Taxonomy" id="2527868"/>
    <lineage>
        <taxon>Bacteria</taxon>
        <taxon>Pseudomonadati</taxon>
        <taxon>Pseudomonadota</taxon>
        <taxon>Alphaproteobacteria</taxon>
        <taxon>Acetobacterales</taxon>
        <taxon>Roseomonadaceae</taxon>
        <taxon>Roseicella</taxon>
    </lineage>
</organism>
<dbReference type="Proteomes" id="UP000295023">
    <property type="component" value="Unassembled WGS sequence"/>
</dbReference>
<comment type="caution">
    <text evidence="3">The sequence shown here is derived from an EMBL/GenBank/DDBJ whole genome shotgun (WGS) entry which is preliminary data.</text>
</comment>
<dbReference type="InterPro" id="IPR036779">
    <property type="entry name" value="LysM_dom_sf"/>
</dbReference>
<gene>
    <name evidence="3" type="ORF">EXY23_04910</name>
</gene>
<feature type="domain" description="LysM" evidence="2">
    <location>
        <begin position="129"/>
        <end position="178"/>
    </location>
</feature>
<protein>
    <submittedName>
        <fullName evidence="3">BON domain-containing protein</fullName>
    </submittedName>
</protein>
<dbReference type="AlphaFoldDB" id="A0A4R4DX94"/>
<dbReference type="InterPro" id="IPR007055">
    <property type="entry name" value="BON_dom"/>
</dbReference>
<proteinExistence type="predicted"/>
<name>A0A4R4DX94_9PROT</name>
<dbReference type="Pfam" id="PF04972">
    <property type="entry name" value="BON"/>
    <property type="match status" value="1"/>
</dbReference>
<dbReference type="InterPro" id="IPR018392">
    <property type="entry name" value="LysM"/>
</dbReference>
<sequence length="181" mass="18817">MPTYRFPAEAGLALEGGAPSAAAISDRLAELGLTRQGVTVSRHDDAVTLEGNVPDEATRERVLIAVGNLQGIARVEDRMSVTRGMGGLLDSLGSFARLPAGSASTEAAERAVHRARPDTDTGFGPGGSILHVVQAGETLEAIAGRHYRDTAAAGWILESNAPVLMDAGSLQPGMVLRLPPR</sequence>
<evidence type="ECO:0000313" key="3">
    <source>
        <dbReference type="EMBL" id="TCZ65513.1"/>
    </source>
</evidence>
<dbReference type="Gene3D" id="3.30.1340.30">
    <property type="match status" value="1"/>
</dbReference>
<evidence type="ECO:0000313" key="4">
    <source>
        <dbReference type="Proteomes" id="UP000295023"/>
    </source>
</evidence>
<dbReference type="Gene3D" id="3.10.350.10">
    <property type="entry name" value="LysM domain"/>
    <property type="match status" value="1"/>
</dbReference>
<dbReference type="EMBL" id="SKBM01000003">
    <property type="protein sequence ID" value="TCZ65513.1"/>
    <property type="molecule type" value="Genomic_DNA"/>
</dbReference>
<dbReference type="PROSITE" id="PS51782">
    <property type="entry name" value="LYSM"/>
    <property type="match status" value="1"/>
</dbReference>
<dbReference type="RefSeq" id="WP_132285138.1">
    <property type="nucleotide sequence ID" value="NZ_SKBM01000003.1"/>
</dbReference>